<reference evidence="1 2" key="2">
    <citation type="journal article" date="2022" name="Mol. Ecol. Resour.">
        <title>The genomes of chicory, endive, great burdock and yacon provide insights into Asteraceae paleo-polyploidization history and plant inulin production.</title>
        <authorList>
            <person name="Fan W."/>
            <person name="Wang S."/>
            <person name="Wang H."/>
            <person name="Wang A."/>
            <person name="Jiang F."/>
            <person name="Liu H."/>
            <person name="Zhao H."/>
            <person name="Xu D."/>
            <person name="Zhang Y."/>
        </authorList>
    </citation>
    <scope>NUCLEOTIDE SEQUENCE [LARGE SCALE GENOMIC DNA]</scope>
    <source>
        <strain evidence="2">cv. Niubang</strain>
    </source>
</reference>
<sequence>MPSCCCFLSHIINLGGERKVDINNAFLQGYLMKDVFMVHPLGFISQTYPNHVCKLCQALYSLEQPP</sequence>
<evidence type="ECO:0000313" key="1">
    <source>
        <dbReference type="EMBL" id="KAI3746154.1"/>
    </source>
</evidence>
<comment type="caution">
    <text evidence="1">The sequence shown here is derived from an EMBL/GenBank/DDBJ whole genome shotgun (WGS) entry which is preliminary data.</text>
</comment>
<gene>
    <name evidence="1" type="ORF">L6452_08577</name>
</gene>
<evidence type="ECO:0000313" key="2">
    <source>
        <dbReference type="Proteomes" id="UP001055879"/>
    </source>
</evidence>
<name>A0ACB9DHM6_ARCLA</name>
<proteinExistence type="predicted"/>
<dbReference type="EMBL" id="CM042049">
    <property type="protein sequence ID" value="KAI3746154.1"/>
    <property type="molecule type" value="Genomic_DNA"/>
</dbReference>
<reference evidence="2" key="1">
    <citation type="journal article" date="2022" name="Mol. Ecol. Resour.">
        <title>The genomes of chicory, endive, great burdock and yacon provide insights into Asteraceae palaeo-polyploidization history and plant inulin production.</title>
        <authorList>
            <person name="Fan W."/>
            <person name="Wang S."/>
            <person name="Wang H."/>
            <person name="Wang A."/>
            <person name="Jiang F."/>
            <person name="Liu H."/>
            <person name="Zhao H."/>
            <person name="Xu D."/>
            <person name="Zhang Y."/>
        </authorList>
    </citation>
    <scope>NUCLEOTIDE SEQUENCE [LARGE SCALE GENOMIC DNA]</scope>
    <source>
        <strain evidence="2">cv. Niubang</strain>
    </source>
</reference>
<accession>A0ACB9DHM6</accession>
<organism evidence="1 2">
    <name type="scientific">Arctium lappa</name>
    <name type="common">Greater burdock</name>
    <name type="synonym">Lappa major</name>
    <dbReference type="NCBI Taxonomy" id="4217"/>
    <lineage>
        <taxon>Eukaryota</taxon>
        <taxon>Viridiplantae</taxon>
        <taxon>Streptophyta</taxon>
        <taxon>Embryophyta</taxon>
        <taxon>Tracheophyta</taxon>
        <taxon>Spermatophyta</taxon>
        <taxon>Magnoliopsida</taxon>
        <taxon>eudicotyledons</taxon>
        <taxon>Gunneridae</taxon>
        <taxon>Pentapetalae</taxon>
        <taxon>asterids</taxon>
        <taxon>campanulids</taxon>
        <taxon>Asterales</taxon>
        <taxon>Asteraceae</taxon>
        <taxon>Carduoideae</taxon>
        <taxon>Cardueae</taxon>
        <taxon>Arctiinae</taxon>
        <taxon>Arctium</taxon>
    </lineage>
</organism>
<dbReference type="Proteomes" id="UP001055879">
    <property type="component" value="Linkage Group LG03"/>
</dbReference>
<protein>
    <submittedName>
        <fullName evidence="1">Uncharacterized protein</fullName>
    </submittedName>
</protein>
<keyword evidence="2" id="KW-1185">Reference proteome</keyword>